<dbReference type="InterPro" id="IPR013783">
    <property type="entry name" value="Ig-like_fold"/>
</dbReference>
<reference evidence="7 8" key="1">
    <citation type="submission" date="2022-07" db="EMBL/GenBank/DDBJ databases">
        <title>Genome-wide signatures of adaptation to extreme environments.</title>
        <authorList>
            <person name="Cho C.H."/>
            <person name="Yoon H.S."/>
        </authorList>
    </citation>
    <scope>NUCLEOTIDE SEQUENCE [LARGE SCALE GENOMIC DNA]</scope>
    <source>
        <strain evidence="7 8">108.79 E11</strain>
    </source>
</reference>
<evidence type="ECO:0000313" key="7">
    <source>
        <dbReference type="EMBL" id="KAK4526552.1"/>
    </source>
</evidence>
<evidence type="ECO:0000313" key="8">
    <source>
        <dbReference type="Proteomes" id="UP001300502"/>
    </source>
</evidence>
<keyword evidence="4" id="KW-0969">Cilium</keyword>
<dbReference type="Proteomes" id="UP001300502">
    <property type="component" value="Unassembled WGS sequence"/>
</dbReference>
<keyword evidence="5" id="KW-0966">Cell projection</keyword>
<keyword evidence="3" id="KW-0963">Cytoplasm</keyword>
<gene>
    <name evidence="7" type="ORF">GAYE_SCF25G4468</name>
</gene>
<evidence type="ECO:0000256" key="3">
    <source>
        <dbReference type="ARBA" id="ARBA00022490"/>
    </source>
</evidence>
<proteinExistence type="predicted"/>
<dbReference type="PANTHER" id="PTHR39211">
    <property type="entry name" value="CHROMOSOME 7, WHOLE GENOME SHOTGUN SEQUENCE"/>
    <property type="match status" value="1"/>
</dbReference>
<dbReference type="PANTHER" id="PTHR39211:SF1">
    <property type="entry name" value="ABNORMAL SPINDLE-LIKE MICROCEPHALY-ASSOCIATED PROTEIN ASH DOMAIN-CONTAINING PROTEIN"/>
    <property type="match status" value="1"/>
</dbReference>
<name>A0AAV9IGL2_9RHOD</name>
<comment type="caution">
    <text evidence="7">The sequence shown here is derived from an EMBL/GenBank/DDBJ whole genome shotgun (WGS) entry which is preliminary data.</text>
</comment>
<dbReference type="Pfam" id="PF22544">
    <property type="entry name" value="HYDIN_VesB_CFA65-like_Ig"/>
    <property type="match status" value="1"/>
</dbReference>
<dbReference type="Gene3D" id="2.60.40.10">
    <property type="entry name" value="Immunoglobulins"/>
    <property type="match status" value="3"/>
</dbReference>
<dbReference type="GO" id="GO:0005929">
    <property type="term" value="C:cilium"/>
    <property type="evidence" value="ECO:0007669"/>
    <property type="project" value="UniProtKB-SubCell"/>
</dbReference>
<feature type="domain" description="HYDIN/VesB/CFA65-like Ig-like" evidence="6">
    <location>
        <begin position="531"/>
        <end position="627"/>
    </location>
</feature>
<evidence type="ECO:0000256" key="1">
    <source>
        <dbReference type="ARBA" id="ARBA00004138"/>
    </source>
</evidence>
<evidence type="ECO:0000256" key="5">
    <source>
        <dbReference type="ARBA" id="ARBA00023273"/>
    </source>
</evidence>
<dbReference type="GO" id="GO:0005737">
    <property type="term" value="C:cytoplasm"/>
    <property type="evidence" value="ECO:0007669"/>
    <property type="project" value="UniProtKB-SubCell"/>
</dbReference>
<comment type="subcellular location">
    <subcellularLocation>
        <location evidence="1">Cell projection</location>
        <location evidence="1">Cilium</location>
    </subcellularLocation>
    <subcellularLocation>
        <location evidence="2">Cytoplasm</location>
    </subcellularLocation>
</comment>
<evidence type="ECO:0000259" key="6">
    <source>
        <dbReference type="Pfam" id="PF22544"/>
    </source>
</evidence>
<protein>
    <recommendedName>
        <fullName evidence="6">HYDIN/VesB/CFA65-like Ig-like domain-containing protein</fullName>
    </recommendedName>
</protein>
<evidence type="ECO:0000256" key="2">
    <source>
        <dbReference type="ARBA" id="ARBA00004496"/>
    </source>
</evidence>
<dbReference type="InterPro" id="IPR053879">
    <property type="entry name" value="HYDIN_VesB_CFA65-like_Ig"/>
</dbReference>
<accession>A0AAV9IGL2</accession>
<sequence>MELCPLQVPDVGSEGIKLGDMVANGLSVLHCFTVQNTSPLLLVVKLSSDIGSHVKFQLENENLSSNLKGTEDPVGEEEYNQLFSECGFIDELELEPYSSTKLVLNFTPRSKLGVQSSVILQRELMEYFLEGKGRQNFFARYSLEYLEGYLWLEVVQSFEARQGDKNVPLDTSTREIYPTSYTPLMIKVSGRLCPSVLLPDVHEIVFDNCSIGETYVRDLSIWNLSEISSSFTFILKYMDRITLDGKTSYRLTGGSLSNLIYITDYETGANIEDTVDIAGFSYRRLQVIFRALAEGETTYYFELENQRDLRNSFTVKISCVVTGGLPMDTLEVLNLSNGVLDFGECYYEDTYARKITIRNVSKQELEIALGSDRDEEIVYEIVNDEDPFPSVGLDAVSDADINAYSIKALRKEVADTLSSDGSETRKSSALATPDRVATPEYPLAPSLVDTSFRQSIDVSGRIDELMIPAGQEKTIRVLFTPKRPIQDATPKMFSLRETLCRLMTQTFRLFLRSKTVGSRSISCRAKVCDSIISVEPKEIDLGECDIQSLYHTSTTITNMSELPALISLRYSSKAVFIEPQQVTIPPKRSYVLPIHYIPRKITSEYKKQIRIVNQKNRSNDCVISLKASNIDRHRVVFHAKFYELLTDTSTNQIDFGVTVVGDPSLRYFKIRNITKSNLTLELKGNSEVSLYSTLSKDALYEKAMKTGVQSPTENERDERLVWRREAEIYKKKLSLVENLDEYSRKLLSQKEEDGNVMEHRRVALEEKSSEAGKDEKNLLDKQQQQLENRIQRLVELASPSQRTPTYFSDAGAELEYIETQLRAGRELARSLRDGLLVPVEQVTIDPEEEKIFFITFIPDTRKRSLKGKLRPIDSILYIRILQVDGPLPMDCIESGITDVSQISPREVLLLLKACKSEMELAQKHIHFGHVSVGEQRTKSIVIQNRCEAPLLYVVKKSGSVSSDDLQFDASKVGVVRPYSSKEVVFKFKPTMAGPFQETVFVENLLDSSADASITMKAIVHKKSHFHVETICDSVVISRNRLQSSVGAFVLHNDSDKTREFVVEYETKESSSRSLEELPVVLFHLLETREGEQFVKNLIQEQVVSLEVCKSWMNNKTSFSPSVSKMKVSVKARSSECILFWLSCQSESQVAHVLENDLVYKFDLVIFEIKNRDVERRIAATCRLSDDVDIAAALTSDTNIACTEQLERKDANYEEPLFTIASQKLDIGGVQVGQTVRRSVRITSLCRDASLMLQVVGTDNNVDSIKSCRVFFVSGTSYDSCETELASQATTELIVEICPGAVRKFRQVFTIRGSKDVTSYQIPLEVLFFGYSKDSIRILESRDEESLYPFCTVADPSRRFAYIYHLHVVCDVQDCSRSILNAKSNLPSQIFIYSDAKLESIAENVPVVSGTAQELFLCVAPKFSEEDLIHCNAKRIIAGLQLSVCDEDSRSILSERTWKVQGVVGIVRIDLKLSGSNFWIIHKRFSDNHHLECRGRLELKNRSCHFPTACHIVSPYFDVILKGSSRNILGSSNDGLSLMDTMDRNDEWIISQQQRREWCEYPSHVTVPYSFYPQETGYIVRNLYVESDAISFPVQVSFGCFVDDGAFQVKSPYWIESDCSLRIPICVRRKSDDTFATSQAFSFQLAVENDTNVVCDNLVILSTFVSLTDSTNTSRNKKALCLNGWNMLFYYCNMSWKDAENVLCIHHQLESLYLEKDEECFLRDHRFLEKKGFLILADARIESHPYNNESFVKKVIACTLYYECPEIVVVSENPIRVGDIGPLSGCMERQLSIELENKSQFMVTVALLELPIALIPQFSCEDLSSNLTISFHRMERKTISFLFDSERLDQNFCGKNNLKLVLVNQMNEWNRSSLTIEFNYLKAQLQVSDEVVMMKTLKYPNGNAVEKVIQVDNLSPLDLVLDMDFQPFIEWTMETMPVELSFRDRENGNILPPEIRIEEGSSLQLLIRAIPKLASPWTLLEKPKEQNIEDAGMELGKIRLIPRQDEQSTVSIPLYLNAVVEALVLASPNKLILEHSSDLKQVITFRNPWTAATFSCRLESVSLPTFLQLHSTLEDFLLKPCSQFDFSLKLKCDLSAIISSNSPDSLLHLDAGHSCVFTVSIPDQVFSKLDHEQQKLLWNASSWDLENLFQIIIPIELKSSLIQQLVESTRQPTSSPSVDSMTYSRTSTPVSSLLLHEQDNMWMDPQQQQQLLLFMSQETESLPVLILRGCTSLPTNHMNNEVRYALDIGQVFIGQEPAPWTFVLETGSKVPLYYRIFIVTMEQDDTCWISLSKQEGVLNELHPMEEIEAYFSAFRMGYFHGYIRIENLSNPSDIIVVSVHMQVVAKLETAEQVKQQVFSVICDGRRSRQNVIDYSVVFFDHVYRHRSFVITNHSSVEQEFLLKHDLHTENKSELNFSLTNNSLRKVNSLHIRSGESARVFLYYRPALEVSDMGNTNNAFMEMSKYDVQEFQREFHVFIHCRLVKDYQEVILVKSRCRFPRLQVSPVDQIFTMRYSTCESASNQSSSHGGEWFLHHPSSTSHATSGYSSTEEKDISTGTMITLSLNNDWYVIDPPYCNITIRNLSPTTTLHYRVMNHAFFFQVVENVEETLCTIPPSPNSLPPFFRGMESDSSGCSHTITIRVDTKALSQKQKILFKEKYLEEHISIYNEDVPKEFFWIRLRLSVDGTAKNFTAVMHKGTPAFETLEAIAQQLMKQVGNEFHQLYRQMNHHRNIFEQLRNHALEKDIRSSVEEEIASPPLWRKLQPILQDWTMDESHRPLMFQMHYVTDELTYYALKDPSDAALLLAKLVYSFIFHQPLFRWVLQYKEQLKETSFVVFWTGQLRHFLSFFPDKLDKLRPLYWLEEQFVPDQPRRSS</sequence>
<keyword evidence="8" id="KW-1185">Reference proteome</keyword>
<dbReference type="EMBL" id="JANCYU010000041">
    <property type="protein sequence ID" value="KAK4526552.1"/>
    <property type="molecule type" value="Genomic_DNA"/>
</dbReference>
<organism evidence="7 8">
    <name type="scientific">Galdieria yellowstonensis</name>
    <dbReference type="NCBI Taxonomy" id="3028027"/>
    <lineage>
        <taxon>Eukaryota</taxon>
        <taxon>Rhodophyta</taxon>
        <taxon>Bangiophyceae</taxon>
        <taxon>Galdieriales</taxon>
        <taxon>Galdieriaceae</taxon>
        <taxon>Galdieria</taxon>
    </lineage>
</organism>
<evidence type="ECO:0000256" key="4">
    <source>
        <dbReference type="ARBA" id="ARBA00023069"/>
    </source>
</evidence>